<protein>
    <submittedName>
        <fullName evidence="2">Uncharacterized protein</fullName>
    </submittedName>
</protein>
<dbReference type="Gene3D" id="3.80.10.10">
    <property type="entry name" value="Ribonuclease Inhibitor"/>
    <property type="match status" value="5"/>
</dbReference>
<dbReference type="GO" id="GO:0019005">
    <property type="term" value="C:SCF ubiquitin ligase complex"/>
    <property type="evidence" value="ECO:0007669"/>
    <property type="project" value="TreeGrafter"/>
</dbReference>
<dbReference type="EMBL" id="BRXX01000160">
    <property type="protein sequence ID" value="GMH94831.1"/>
    <property type="molecule type" value="Genomic_DNA"/>
</dbReference>
<dbReference type="InterPro" id="IPR001611">
    <property type="entry name" value="Leu-rich_rpt"/>
</dbReference>
<dbReference type="GO" id="GO:0031146">
    <property type="term" value="P:SCF-dependent proteasomal ubiquitin-dependent protein catabolic process"/>
    <property type="evidence" value="ECO:0007669"/>
    <property type="project" value="TreeGrafter"/>
</dbReference>
<gene>
    <name evidence="2" type="ORF">TrVE_jg9952</name>
</gene>
<feature type="region of interest" description="Disordered" evidence="1">
    <location>
        <begin position="666"/>
        <end position="723"/>
    </location>
</feature>
<dbReference type="SUPFAM" id="SSF52047">
    <property type="entry name" value="RNI-like"/>
    <property type="match status" value="1"/>
</dbReference>
<proteinExistence type="predicted"/>
<name>A0A9W7BUT5_9STRA</name>
<keyword evidence="3" id="KW-1185">Reference proteome</keyword>
<comment type="caution">
    <text evidence="2">The sequence shown here is derived from an EMBL/GenBank/DDBJ whole genome shotgun (WGS) entry which is preliminary data.</text>
</comment>
<evidence type="ECO:0000256" key="1">
    <source>
        <dbReference type="SAM" id="MobiDB-lite"/>
    </source>
</evidence>
<evidence type="ECO:0000313" key="3">
    <source>
        <dbReference type="Proteomes" id="UP001165160"/>
    </source>
</evidence>
<sequence>MGGSGMSTCKSSYVAEPIRKKCRRHSFDQQVPDSLLPSIFTPSSPLLTSSLPPLQRNGTLSPPTLVDLCVLTLCSSLPNFESLPPFIPPELSSKIVKCLTDNKGLNKTTLKSVRNLSLGKLDLGESRGVEDSWLEEFIKGDDDDQDSIPSMDLSYDSSFVSSRSTSIDSSFSSSFSSAVPSPPPPPPPPQSALTHLDLRDCHSLTDEGLLQLQSLPCLEYCNLSGCSTLTGPGLHALSASLNLHTLLLRSCISLRSSSLIAVSHLMGLRIISFEKCRGINSEGVGILKDLRNIIKIDLSCTGVDDDVVEVFRGWEGVEELGLGWCTFVSTRFVRELEKTRTKNTLRSLRLSRTGIDDDVDFRGFRGLEFLDVSCTQIGEEGVRKSLSLPLLKYLDLSNIKTPLRGGGQSEALETLNLKFTATTDAQLAGVDFPNLRHINLDSCRVSDYGVIRLIDRSVNLEGIDMSDTEVGSHTVNKLKQLPNLKEVSLFYCPVERFHGLKDCKSLTALNLDSRDVNDLTLTFLIHIPLVHLDLFSSRISDSGCSLLSEIKSLKTLELCGGGVGNKGCQALSKIEGLEDLNLSQNDMITDKGGRYLTSLPLNSLNLSNTRCTSSLLPSLTSIPSLKTLAMYGCKGIDLEKVEGLINGVGLRNLRIKEREEEVNWFIRDFESESESEGEEGEEGNDDEGEEGNDEGDIEEIEDIDDMLEEIDSISDNSSEHDFD</sequence>
<feature type="compositionally biased region" description="Acidic residues" evidence="1">
    <location>
        <begin position="671"/>
        <end position="712"/>
    </location>
</feature>
<accession>A0A9W7BUT5</accession>
<dbReference type="InterPro" id="IPR006553">
    <property type="entry name" value="Leu-rich_rpt_Cys-con_subtyp"/>
</dbReference>
<reference evidence="3" key="1">
    <citation type="journal article" date="2023" name="Commun. Biol.">
        <title>Genome analysis of Parmales, the sister group of diatoms, reveals the evolutionary specialization of diatoms from phago-mixotrophs to photoautotrophs.</title>
        <authorList>
            <person name="Ban H."/>
            <person name="Sato S."/>
            <person name="Yoshikawa S."/>
            <person name="Yamada K."/>
            <person name="Nakamura Y."/>
            <person name="Ichinomiya M."/>
            <person name="Sato N."/>
            <person name="Blanc-Mathieu R."/>
            <person name="Endo H."/>
            <person name="Kuwata A."/>
            <person name="Ogata H."/>
        </authorList>
    </citation>
    <scope>NUCLEOTIDE SEQUENCE [LARGE SCALE GENOMIC DNA]</scope>
    <source>
        <strain evidence="3">NIES 3699</strain>
    </source>
</reference>
<dbReference type="AlphaFoldDB" id="A0A9W7BUT5"/>
<dbReference type="Proteomes" id="UP001165160">
    <property type="component" value="Unassembled WGS sequence"/>
</dbReference>
<organism evidence="2 3">
    <name type="scientific">Triparma verrucosa</name>
    <dbReference type="NCBI Taxonomy" id="1606542"/>
    <lineage>
        <taxon>Eukaryota</taxon>
        <taxon>Sar</taxon>
        <taxon>Stramenopiles</taxon>
        <taxon>Ochrophyta</taxon>
        <taxon>Bolidophyceae</taxon>
        <taxon>Parmales</taxon>
        <taxon>Triparmaceae</taxon>
        <taxon>Triparma</taxon>
    </lineage>
</organism>
<dbReference type="PANTHER" id="PTHR13318:SF95">
    <property type="entry name" value="F-BOX PROTEIN YLR352W"/>
    <property type="match status" value="1"/>
</dbReference>
<dbReference type="SMART" id="SM00367">
    <property type="entry name" value="LRR_CC"/>
    <property type="match status" value="4"/>
</dbReference>
<dbReference type="InterPro" id="IPR032675">
    <property type="entry name" value="LRR_dom_sf"/>
</dbReference>
<evidence type="ECO:0000313" key="2">
    <source>
        <dbReference type="EMBL" id="GMH94831.1"/>
    </source>
</evidence>
<dbReference type="PANTHER" id="PTHR13318">
    <property type="entry name" value="PARTNER OF PAIRED, ISOFORM B-RELATED"/>
    <property type="match status" value="1"/>
</dbReference>
<dbReference type="Pfam" id="PF13516">
    <property type="entry name" value="LRR_6"/>
    <property type="match status" value="3"/>
</dbReference>